<evidence type="ECO:0000256" key="1">
    <source>
        <dbReference type="ARBA" id="ARBA00022801"/>
    </source>
</evidence>
<accession>A0ABY7YZ35</accession>
<dbReference type="EMBL" id="CP118247">
    <property type="protein sequence ID" value="WDR06650.1"/>
    <property type="molecule type" value="Genomic_DNA"/>
</dbReference>
<name>A0ABY7YZ35_9HYPH</name>
<dbReference type="Proteomes" id="UP001222118">
    <property type="component" value="Chromosome"/>
</dbReference>
<keyword evidence="4" id="KW-1185">Reference proteome</keyword>
<dbReference type="NCBIfam" id="TIGR01891">
    <property type="entry name" value="amidohydrolases"/>
    <property type="match status" value="1"/>
</dbReference>
<dbReference type="InterPro" id="IPR017439">
    <property type="entry name" value="Amidohydrolase"/>
</dbReference>
<dbReference type="Gene3D" id="3.30.70.360">
    <property type="match status" value="1"/>
</dbReference>
<evidence type="ECO:0000313" key="4">
    <source>
        <dbReference type="Proteomes" id="UP001222118"/>
    </source>
</evidence>
<organism evidence="3 4">
    <name type="scientific">Devosia rhodophyticola</name>
    <dbReference type="NCBI Taxonomy" id="3026423"/>
    <lineage>
        <taxon>Bacteria</taxon>
        <taxon>Pseudomonadati</taxon>
        <taxon>Pseudomonadota</taxon>
        <taxon>Alphaproteobacteria</taxon>
        <taxon>Hyphomicrobiales</taxon>
        <taxon>Devosiaceae</taxon>
        <taxon>Devosia</taxon>
    </lineage>
</organism>
<dbReference type="RefSeq" id="WP_282212163.1">
    <property type="nucleotide sequence ID" value="NZ_CP118247.1"/>
</dbReference>
<dbReference type="PANTHER" id="PTHR11014:SF63">
    <property type="entry name" value="METALLOPEPTIDASE, PUTATIVE (AFU_ORTHOLOGUE AFUA_6G09600)-RELATED"/>
    <property type="match status" value="1"/>
</dbReference>
<keyword evidence="1" id="KW-0378">Hydrolase</keyword>
<sequence>MPVLNRIADFHAEITGWRQDFHAHPELLFDVHRTAGRVEELLRLFGCDEVVTGMGRTGVVGIINGRQSDSGRTIGLRADMDALPILEKTGKSYASTAAGKMHACGHDGHTAMLLGAAKYLAETRNFDGRIAVIFQPAEEGGGGGREMVRDGLMEQFNISEVFGMHNMPGIPLGQFAIREGGIMAATDEFLIEITGVGGHAARPHATIDPIVIAAQLIVALQTFVSRNVDPMRQAVLSVTVMDAGGAYNVIPRDARLKGTIRTLDPQVRQFMEDRLKSFVPEFVASFGAKANVSYRSGYPVTVNAPAQTSFAASVAEDVVGAERVELNVDASMGGEDFAYMLEARPGAYIFIGNGPSAELHTDDYDFNDESLTTGASYWVRLAEKALPAT</sequence>
<dbReference type="PANTHER" id="PTHR11014">
    <property type="entry name" value="PEPTIDASE M20 FAMILY MEMBER"/>
    <property type="match status" value="1"/>
</dbReference>
<gene>
    <name evidence="3" type="ORF">PSQ90_04085</name>
</gene>
<evidence type="ECO:0000313" key="3">
    <source>
        <dbReference type="EMBL" id="WDR06650.1"/>
    </source>
</evidence>
<dbReference type="PIRSF" id="PIRSF005962">
    <property type="entry name" value="Pept_M20D_amidohydro"/>
    <property type="match status" value="1"/>
</dbReference>
<dbReference type="Pfam" id="PF01546">
    <property type="entry name" value="Peptidase_M20"/>
    <property type="match status" value="1"/>
</dbReference>
<dbReference type="CDD" id="cd05666">
    <property type="entry name" value="M20_Acy1-like"/>
    <property type="match status" value="1"/>
</dbReference>
<dbReference type="Pfam" id="PF07687">
    <property type="entry name" value="M20_dimer"/>
    <property type="match status" value="1"/>
</dbReference>
<dbReference type="InterPro" id="IPR011650">
    <property type="entry name" value="Peptidase_M20_dimer"/>
</dbReference>
<evidence type="ECO:0000259" key="2">
    <source>
        <dbReference type="Pfam" id="PF07687"/>
    </source>
</evidence>
<dbReference type="SUPFAM" id="SSF53187">
    <property type="entry name" value="Zn-dependent exopeptidases"/>
    <property type="match status" value="1"/>
</dbReference>
<dbReference type="Gene3D" id="3.40.630.10">
    <property type="entry name" value="Zn peptidases"/>
    <property type="match status" value="1"/>
</dbReference>
<proteinExistence type="predicted"/>
<dbReference type="InterPro" id="IPR002933">
    <property type="entry name" value="Peptidase_M20"/>
</dbReference>
<dbReference type="InterPro" id="IPR036264">
    <property type="entry name" value="Bact_exopeptidase_dim_dom"/>
</dbReference>
<reference evidence="3 4" key="1">
    <citation type="submission" date="2023-02" db="EMBL/GenBank/DDBJ databases">
        <title>Devosia chondri sp. nov., isolated from the phycosphere of marine algae.</title>
        <authorList>
            <person name="Kim J.M."/>
            <person name="Lee J.K."/>
            <person name="Choi B.J."/>
            <person name="Bayburt H."/>
            <person name="Jeon C.O."/>
        </authorList>
    </citation>
    <scope>NUCLEOTIDE SEQUENCE [LARGE SCALE GENOMIC DNA]</scope>
    <source>
        <strain evidence="3 4">G2-5</strain>
    </source>
</reference>
<dbReference type="SUPFAM" id="SSF55031">
    <property type="entry name" value="Bacterial exopeptidase dimerisation domain"/>
    <property type="match status" value="1"/>
</dbReference>
<protein>
    <submittedName>
        <fullName evidence="3">M20 family metallopeptidase</fullName>
    </submittedName>
</protein>
<feature type="domain" description="Peptidase M20 dimerisation" evidence="2">
    <location>
        <begin position="189"/>
        <end position="279"/>
    </location>
</feature>